<organism evidence="1 2">
    <name type="scientific">Brevibacillus phage Osiris</name>
    <dbReference type="NCBI Taxonomy" id="1691955"/>
    <lineage>
        <taxon>Viruses</taxon>
        <taxon>Duplodnaviria</taxon>
        <taxon>Heunggongvirae</taxon>
        <taxon>Uroviricota</taxon>
        <taxon>Caudoviricetes</taxon>
        <taxon>Jimmervirus</taxon>
        <taxon>Jimmervirus osiris</taxon>
    </lineage>
</organism>
<dbReference type="OrthoDB" id="29560at10239"/>
<dbReference type="RefSeq" id="YP_009215049.1">
    <property type="nucleotide sequence ID" value="NC_028969.1"/>
</dbReference>
<gene>
    <name evidence="1" type="ORF">OSIRIS_35</name>
</gene>
<proteinExistence type="predicted"/>
<keyword evidence="2" id="KW-1185">Reference proteome</keyword>
<dbReference type="Proteomes" id="UP000202966">
    <property type="component" value="Segment"/>
</dbReference>
<evidence type="ECO:0000313" key="2">
    <source>
        <dbReference type="Proteomes" id="UP000202966"/>
    </source>
</evidence>
<dbReference type="Gene3D" id="2.130.10.10">
    <property type="entry name" value="YVTN repeat-like/Quinoprotein amine dehydrogenase"/>
    <property type="match status" value="1"/>
</dbReference>
<dbReference type="GeneID" id="26641374"/>
<evidence type="ECO:0000313" key="1">
    <source>
        <dbReference type="EMBL" id="ALA07309.1"/>
    </source>
</evidence>
<protein>
    <submittedName>
        <fullName evidence="1">Uncharacterized protein</fullName>
    </submittedName>
</protein>
<dbReference type="SUPFAM" id="SSF63829">
    <property type="entry name" value="Calcium-dependent phosphotriesterase"/>
    <property type="match status" value="1"/>
</dbReference>
<sequence length="368" mass="41699">MAKIQLANGQTVKAIRVWDGAKWTDRIGRVYTDKWSDFISYYEKHVYTGLGWGFNYFLEIVQFSYDGAEKNRYNFKIYETCNTLETDPNGNVYYGHTKGYAIFDKSFTIIRSSNYCVTDIAVSKNGDYAFISNYGAYDNVALFFMSKNGETKKIVKIPKRNPYMVNRGMCYDNEGNIYTHINPGELTKFDAAGNELLSFQVPTTSYGYSYGSIDIDNDGILYRLRDETIEKYDKTGKLIKNVKLSDKRDVRGHLYVDKDIIFVAIANYFPITAGTGEEAEDSLIKLTKNLEVVQRINGERFKTGSDPSFGDSIYCDREDGVYTVGVGKVRKNSKNDLSLIWEKNLNIGSLIGSKCACTPGRYGAFGEV</sequence>
<name>A0A0K2CP44_9CAUD</name>
<dbReference type="KEGG" id="vg:26641374"/>
<reference evidence="1 2" key="1">
    <citation type="journal article" date="2015" name="Genome Announc.">
        <title>Genome Sequences of Five Additional Brevibacillus laterosporus Bacteriophages.</title>
        <authorList>
            <person name="Merrill B.D."/>
            <person name="Berg J.A."/>
            <person name="Graves K.A."/>
            <person name="Ward A.T."/>
            <person name="Hilton J.A."/>
            <person name="Wake B.N."/>
            <person name="Grose J.H."/>
            <person name="Breakwell D.P."/>
            <person name="Burnett S.H."/>
        </authorList>
    </citation>
    <scope>NUCLEOTIDE SEQUENCE [LARGE SCALE GENOMIC DNA]</scope>
</reference>
<accession>A0A0K2CP44</accession>
<dbReference type="InterPro" id="IPR015943">
    <property type="entry name" value="WD40/YVTN_repeat-like_dom_sf"/>
</dbReference>
<dbReference type="EMBL" id="KT151956">
    <property type="protein sequence ID" value="ALA07309.1"/>
    <property type="molecule type" value="Genomic_DNA"/>
</dbReference>